<dbReference type="Pfam" id="PF01636">
    <property type="entry name" value="APH"/>
    <property type="match status" value="2"/>
</dbReference>
<evidence type="ECO:0000256" key="1">
    <source>
        <dbReference type="SAM" id="MobiDB-lite"/>
    </source>
</evidence>
<evidence type="ECO:0000313" key="3">
    <source>
        <dbReference type="EMBL" id="MFC4533959.1"/>
    </source>
</evidence>
<evidence type="ECO:0000259" key="2">
    <source>
        <dbReference type="Pfam" id="PF01636"/>
    </source>
</evidence>
<dbReference type="EMBL" id="JBHSFP010000018">
    <property type="protein sequence ID" value="MFC4533959.1"/>
    <property type="molecule type" value="Genomic_DNA"/>
</dbReference>
<dbReference type="PANTHER" id="PTHR21310">
    <property type="entry name" value="AMINOGLYCOSIDE PHOSPHOTRANSFERASE-RELATED-RELATED"/>
    <property type="match status" value="1"/>
</dbReference>
<dbReference type="SUPFAM" id="SSF56112">
    <property type="entry name" value="Protein kinase-like (PK-like)"/>
    <property type="match status" value="1"/>
</dbReference>
<keyword evidence="4" id="KW-1185">Reference proteome</keyword>
<dbReference type="InterPro" id="IPR011009">
    <property type="entry name" value="Kinase-like_dom_sf"/>
</dbReference>
<organism evidence="3 4">
    <name type="scientific">Sphaerisporangium dianthi</name>
    <dbReference type="NCBI Taxonomy" id="1436120"/>
    <lineage>
        <taxon>Bacteria</taxon>
        <taxon>Bacillati</taxon>
        <taxon>Actinomycetota</taxon>
        <taxon>Actinomycetes</taxon>
        <taxon>Streptosporangiales</taxon>
        <taxon>Streptosporangiaceae</taxon>
        <taxon>Sphaerisporangium</taxon>
    </lineage>
</organism>
<dbReference type="RefSeq" id="WP_380843901.1">
    <property type="nucleotide sequence ID" value="NZ_JBHSFP010000018.1"/>
</dbReference>
<accession>A0ABV9CN45</accession>
<dbReference type="Gene3D" id="3.90.1200.10">
    <property type="match status" value="1"/>
</dbReference>
<gene>
    <name evidence="3" type="ORF">ACFO60_24620</name>
</gene>
<dbReference type="Proteomes" id="UP001596004">
    <property type="component" value="Unassembled WGS sequence"/>
</dbReference>
<sequence>MRMRQLLASGRTADVYALGDGRVLRRYRTGADATTEAAVMTYLAGHGYPVPAVHATPVGAPSDLVLQRLSGPTMLLALINGTISPEEAGATLGRLLHRLHAIPARISSAPGDRVLHLDLHPDNVLLTPDGPFVIDWCNSAEGPPELDWAMSALILAQVVLVPEADPARAETARTALVSLLSTLGDTLDIGDPRTGPLAEAGTRRASDPSLTQEEANLVPSALTLIADSLPHHPRPA</sequence>
<feature type="region of interest" description="Disordered" evidence="1">
    <location>
        <begin position="190"/>
        <end position="211"/>
    </location>
</feature>
<dbReference type="InterPro" id="IPR051678">
    <property type="entry name" value="AGP_Transferase"/>
</dbReference>
<comment type="caution">
    <text evidence="3">The sequence shown here is derived from an EMBL/GenBank/DDBJ whole genome shotgun (WGS) entry which is preliminary data.</text>
</comment>
<dbReference type="InterPro" id="IPR002575">
    <property type="entry name" value="Aminoglycoside_PTrfase"/>
</dbReference>
<name>A0ABV9CN45_9ACTN</name>
<reference evidence="4" key="1">
    <citation type="journal article" date="2019" name="Int. J. Syst. Evol. Microbiol.">
        <title>The Global Catalogue of Microorganisms (GCM) 10K type strain sequencing project: providing services to taxonomists for standard genome sequencing and annotation.</title>
        <authorList>
            <consortium name="The Broad Institute Genomics Platform"/>
            <consortium name="The Broad Institute Genome Sequencing Center for Infectious Disease"/>
            <person name="Wu L."/>
            <person name="Ma J."/>
        </authorList>
    </citation>
    <scope>NUCLEOTIDE SEQUENCE [LARGE SCALE GENOMIC DNA]</scope>
    <source>
        <strain evidence="4">CGMCC 4.7132</strain>
    </source>
</reference>
<feature type="domain" description="Aminoglycoside phosphotransferase" evidence="2">
    <location>
        <begin position="6"/>
        <end position="105"/>
    </location>
</feature>
<proteinExistence type="predicted"/>
<protein>
    <submittedName>
        <fullName evidence="3">Phosphotransferase</fullName>
    </submittedName>
</protein>
<dbReference type="PANTHER" id="PTHR21310:SF40">
    <property type="entry name" value="AMINOGLYCOSIDE PHOSPHOTRANSFERASE DOMAIN-CONTAINING PROTEIN-RELATED"/>
    <property type="match status" value="1"/>
</dbReference>
<evidence type="ECO:0000313" key="4">
    <source>
        <dbReference type="Proteomes" id="UP001596004"/>
    </source>
</evidence>
<feature type="domain" description="Aminoglycoside phosphotransferase" evidence="2">
    <location>
        <begin position="113"/>
        <end position="152"/>
    </location>
</feature>